<keyword evidence="2" id="KW-0472">Membrane</keyword>
<keyword evidence="2" id="KW-0812">Transmembrane</keyword>
<feature type="region of interest" description="Disordered" evidence="1">
    <location>
        <begin position="42"/>
        <end position="63"/>
    </location>
</feature>
<dbReference type="EMBL" id="CP036402">
    <property type="protein sequence ID" value="QBI20234.1"/>
    <property type="molecule type" value="Genomic_DNA"/>
</dbReference>
<dbReference type="Proteomes" id="UP000291469">
    <property type="component" value="Chromosome"/>
</dbReference>
<keyword evidence="4" id="KW-1185">Reference proteome</keyword>
<evidence type="ECO:0000313" key="4">
    <source>
        <dbReference type="Proteomes" id="UP000291469"/>
    </source>
</evidence>
<sequence>MKRITRATDDAEAIRVHLANRNPLGEDEVAERVDLAAAREELERAISDEPPTAESTRPSAAWRRRPMATAATVAAVAVVAVAAPALWPFGEQGSPGAPASLAPQALAYSDQAYDSAEELVAALPEPGVPPPDRPVRYVQGEGIGLDQAVADGDTASRIVASHTEDWITPEAQRHTVRGHQAPTFPSSEDERRWREWFPPDEAEPSEHSTDLSARAEEMRELPAEPDALRDHLTEHYEIDESNQSRLVGILDQYLGSPVAPAELRRAAAEALAAVDGVDALGQTSDRLDRDIVALGFESDASGWHTRQEWHFDPHTGDRVGQEEVLLEDRSEFDLERGQVISGGWVLETAWVREVGDRPD</sequence>
<protein>
    <recommendedName>
        <fullName evidence="5">CU044_5270 family protein</fullName>
    </recommendedName>
</protein>
<feature type="transmembrane region" description="Helical" evidence="2">
    <location>
        <begin position="67"/>
        <end position="87"/>
    </location>
</feature>
<accession>A0A411YG36</accession>
<dbReference type="AlphaFoldDB" id="A0A411YG36"/>
<proteinExistence type="predicted"/>
<evidence type="ECO:0000256" key="1">
    <source>
        <dbReference type="SAM" id="MobiDB-lite"/>
    </source>
</evidence>
<dbReference type="KEGG" id="erz:ER308_12095"/>
<keyword evidence="2" id="KW-1133">Transmembrane helix</keyword>
<evidence type="ECO:0008006" key="5">
    <source>
        <dbReference type="Google" id="ProtNLM"/>
    </source>
</evidence>
<dbReference type="NCBIfam" id="NF038083">
    <property type="entry name" value="CU044_5270_fam"/>
    <property type="match status" value="1"/>
</dbReference>
<evidence type="ECO:0000313" key="3">
    <source>
        <dbReference type="EMBL" id="QBI20234.1"/>
    </source>
</evidence>
<name>A0A411YG36_9ACTN</name>
<reference evidence="3 4" key="1">
    <citation type="submission" date="2019-01" db="EMBL/GenBank/DDBJ databases">
        <title>Egibacter rhizosphaerae EGI 80759T.</title>
        <authorList>
            <person name="Chen D.-D."/>
            <person name="Tian Y."/>
            <person name="Jiao J.-Y."/>
            <person name="Zhang X.-T."/>
            <person name="Zhang Y.-G."/>
            <person name="Zhang Y."/>
            <person name="Xiao M."/>
            <person name="Shu W.-S."/>
            <person name="Li W.-J."/>
        </authorList>
    </citation>
    <scope>NUCLEOTIDE SEQUENCE [LARGE SCALE GENOMIC DNA]</scope>
    <source>
        <strain evidence="3 4">EGI 80759</strain>
    </source>
</reference>
<dbReference type="RefSeq" id="WP_131155231.1">
    <property type="nucleotide sequence ID" value="NZ_CP036402.1"/>
</dbReference>
<evidence type="ECO:0000256" key="2">
    <source>
        <dbReference type="SAM" id="Phobius"/>
    </source>
</evidence>
<gene>
    <name evidence="3" type="ORF">ER308_12095</name>
</gene>
<dbReference type="InterPro" id="IPR047789">
    <property type="entry name" value="CU044_5270-like"/>
</dbReference>
<organism evidence="3 4">
    <name type="scientific">Egibacter rhizosphaerae</name>
    <dbReference type="NCBI Taxonomy" id="1670831"/>
    <lineage>
        <taxon>Bacteria</taxon>
        <taxon>Bacillati</taxon>
        <taxon>Actinomycetota</taxon>
        <taxon>Nitriliruptoria</taxon>
        <taxon>Egibacterales</taxon>
        <taxon>Egibacteraceae</taxon>
        <taxon>Egibacter</taxon>
    </lineage>
</organism>
<dbReference type="OrthoDB" id="3461478at2"/>